<proteinExistence type="inferred from homology"/>
<dbReference type="PANTHER" id="PTHR42714:SF2">
    <property type="entry name" value="TRNA MODIFICATION GTPASE GTPBP3, MITOCHONDRIAL"/>
    <property type="match status" value="1"/>
</dbReference>
<dbReference type="InterPro" id="IPR027266">
    <property type="entry name" value="TrmE/GcvT-like"/>
</dbReference>
<dbReference type="SUPFAM" id="SSF116878">
    <property type="entry name" value="TrmE connector domain"/>
    <property type="match status" value="1"/>
</dbReference>
<reference evidence="9 10" key="1">
    <citation type="submission" date="2019-10" db="EMBL/GenBank/DDBJ databases">
        <authorList>
            <person name="Palmer J.M."/>
        </authorList>
    </citation>
    <scope>NUCLEOTIDE SEQUENCE [LARGE SCALE GENOMIC DNA]</scope>
    <source>
        <strain evidence="9 10">TWF730</strain>
    </source>
</reference>
<evidence type="ECO:0000256" key="2">
    <source>
        <dbReference type="ARBA" id="ARBA00011043"/>
    </source>
</evidence>
<dbReference type="GO" id="GO:0005525">
    <property type="term" value="F:GTP binding"/>
    <property type="evidence" value="ECO:0007669"/>
    <property type="project" value="UniProtKB-KW"/>
</dbReference>
<evidence type="ECO:0000313" key="10">
    <source>
        <dbReference type="Proteomes" id="UP001373714"/>
    </source>
</evidence>
<dbReference type="FunFam" id="3.30.1360.120:FF:000007">
    <property type="entry name" value="tRNA modification GTPase GTPBP3, mitochondrial"/>
    <property type="match status" value="1"/>
</dbReference>
<keyword evidence="3" id="KW-0819">tRNA processing</keyword>
<keyword evidence="10" id="KW-1185">Reference proteome</keyword>
<dbReference type="GO" id="GO:0030488">
    <property type="term" value="P:tRNA methylation"/>
    <property type="evidence" value="ECO:0007669"/>
    <property type="project" value="TreeGrafter"/>
</dbReference>
<evidence type="ECO:0000256" key="1">
    <source>
        <dbReference type="ARBA" id="ARBA00004173"/>
    </source>
</evidence>
<sequence length="593" mass="64411">MRSLWMLRLENSLRWLGSHQTRSQHGLLVRPSVSPLRWSNGIIKGCVYAPNAKRGLYGYGGENNRTVYALSTPPGKSAIAVVRITGPLCAHIHKTLCPSKLLPKPRTATLRTLFHPTTTEVLDPSALLLYFPGPNSFTGEDILELHLHGGPAVLKSVLSALPKCSPSLTSSAPDTQQNLILPAEPGEFTRRAFYNSRLSLPQIEALSDLLSAETESQRQLSIQSTTKGADNLSEAYHKWHQSLVAARGELEALIDFSEDQQFEETPQLLLKNVKGEIVRLRAQMDIYLSNAVKGELLRNGINLALIGSPNVGKSSLLNKIVGRDAAIVSAKAGTTRDIVDVSVDMGGWMVVLGDTAGFRNGVFGGDIDEIEIEGMKRARKRVEGADVVVFVVSVEEVNEDSGFELDHPSLKEAIEVAQEALNNGKEVVVAVNKIDKLKSSEALENVFDLVTRGLTGLKEGRVVGISCTGEGYEGTIQKLMGTLTGMFKDMTSVEDGLEGTPRTVWSEAIGASSRQRILVEECYRYLGDFLLGLEDSQAASEYGELEDDIDIVLKAETLRRAAGCMSRIMGKGEGASTVDEVLGVVFEKFCVGK</sequence>
<feature type="domain" description="MnmE helical" evidence="8">
    <location>
        <begin position="200"/>
        <end position="590"/>
    </location>
</feature>
<organism evidence="9 10">
    <name type="scientific">Orbilia blumenaviensis</name>
    <dbReference type="NCBI Taxonomy" id="1796055"/>
    <lineage>
        <taxon>Eukaryota</taxon>
        <taxon>Fungi</taxon>
        <taxon>Dikarya</taxon>
        <taxon>Ascomycota</taxon>
        <taxon>Pezizomycotina</taxon>
        <taxon>Orbiliomycetes</taxon>
        <taxon>Orbiliales</taxon>
        <taxon>Orbiliaceae</taxon>
        <taxon>Orbilia</taxon>
    </lineage>
</organism>
<dbReference type="InterPro" id="IPR004520">
    <property type="entry name" value="GTPase_MnmE"/>
</dbReference>
<dbReference type="InterPro" id="IPR018948">
    <property type="entry name" value="GTP-bd_TrmE_N"/>
</dbReference>
<dbReference type="InterPro" id="IPR025867">
    <property type="entry name" value="MnmE_helical"/>
</dbReference>
<dbReference type="Proteomes" id="UP001373714">
    <property type="component" value="Unassembled WGS sequence"/>
</dbReference>
<evidence type="ECO:0000259" key="8">
    <source>
        <dbReference type="Pfam" id="PF12631"/>
    </source>
</evidence>
<dbReference type="Pfam" id="PF10396">
    <property type="entry name" value="TrmE_N"/>
    <property type="match status" value="1"/>
</dbReference>
<dbReference type="EMBL" id="JAVHNS010000005">
    <property type="protein sequence ID" value="KAK6354176.1"/>
    <property type="molecule type" value="Genomic_DNA"/>
</dbReference>
<feature type="domain" description="G" evidence="6">
    <location>
        <begin position="303"/>
        <end position="433"/>
    </location>
</feature>
<dbReference type="InterPro" id="IPR027417">
    <property type="entry name" value="P-loop_NTPase"/>
</dbReference>
<dbReference type="InterPro" id="IPR027368">
    <property type="entry name" value="MnmE_dom2"/>
</dbReference>
<dbReference type="GO" id="GO:0003924">
    <property type="term" value="F:GTPase activity"/>
    <property type="evidence" value="ECO:0007669"/>
    <property type="project" value="InterPro"/>
</dbReference>
<dbReference type="InterPro" id="IPR006073">
    <property type="entry name" value="GTP-bd"/>
</dbReference>
<dbReference type="GO" id="GO:0002098">
    <property type="term" value="P:tRNA wobble uridine modification"/>
    <property type="evidence" value="ECO:0007669"/>
    <property type="project" value="TreeGrafter"/>
</dbReference>
<evidence type="ECO:0000313" key="9">
    <source>
        <dbReference type="EMBL" id="KAK6354176.1"/>
    </source>
</evidence>
<gene>
    <name evidence="9" type="primary">MSS1</name>
    <name evidence="9" type="ORF">TWF730_008588</name>
</gene>
<evidence type="ECO:0000259" key="7">
    <source>
        <dbReference type="Pfam" id="PF10396"/>
    </source>
</evidence>
<feature type="domain" description="GTP-binding protein TrmE N-terminal" evidence="7">
    <location>
        <begin position="66"/>
        <end position="197"/>
    </location>
</feature>
<evidence type="ECO:0000259" key="6">
    <source>
        <dbReference type="Pfam" id="PF01926"/>
    </source>
</evidence>
<evidence type="ECO:0000256" key="5">
    <source>
        <dbReference type="ARBA" id="ARBA00023134"/>
    </source>
</evidence>
<dbReference type="NCBIfam" id="TIGR00231">
    <property type="entry name" value="small_GTP"/>
    <property type="match status" value="1"/>
</dbReference>
<comment type="subcellular location">
    <subcellularLocation>
        <location evidence="1">Mitochondrion</location>
    </subcellularLocation>
</comment>
<dbReference type="SUPFAM" id="SSF52540">
    <property type="entry name" value="P-loop containing nucleoside triphosphate hydrolases"/>
    <property type="match status" value="1"/>
</dbReference>
<dbReference type="Gene3D" id="3.30.1360.120">
    <property type="entry name" value="Probable tRNA modification gtpase trme, domain 1"/>
    <property type="match status" value="1"/>
</dbReference>
<dbReference type="Gene3D" id="1.20.120.430">
    <property type="entry name" value="tRNA modification GTPase MnmE domain 2"/>
    <property type="match status" value="1"/>
</dbReference>
<dbReference type="CDD" id="cd04164">
    <property type="entry name" value="trmE"/>
    <property type="match status" value="1"/>
</dbReference>
<dbReference type="CDD" id="cd14858">
    <property type="entry name" value="TrmE_N"/>
    <property type="match status" value="1"/>
</dbReference>
<dbReference type="AlphaFoldDB" id="A0AAV9V2T3"/>
<evidence type="ECO:0000256" key="3">
    <source>
        <dbReference type="ARBA" id="ARBA00022694"/>
    </source>
</evidence>
<dbReference type="InterPro" id="IPR031168">
    <property type="entry name" value="G_TrmE"/>
</dbReference>
<dbReference type="HAMAP" id="MF_00379">
    <property type="entry name" value="GTPase_MnmE"/>
    <property type="match status" value="1"/>
</dbReference>
<dbReference type="InterPro" id="IPR005225">
    <property type="entry name" value="Small_GTP-bd"/>
</dbReference>
<dbReference type="GO" id="GO:0005739">
    <property type="term" value="C:mitochondrion"/>
    <property type="evidence" value="ECO:0007669"/>
    <property type="project" value="UniProtKB-SubCell"/>
</dbReference>
<dbReference type="Gene3D" id="3.40.50.300">
    <property type="entry name" value="P-loop containing nucleotide triphosphate hydrolases"/>
    <property type="match status" value="1"/>
</dbReference>
<dbReference type="Pfam" id="PF01926">
    <property type="entry name" value="MMR_HSR1"/>
    <property type="match status" value="1"/>
</dbReference>
<dbReference type="Pfam" id="PF12631">
    <property type="entry name" value="MnmE_helical"/>
    <property type="match status" value="1"/>
</dbReference>
<keyword evidence="4" id="KW-0547">Nucleotide-binding</keyword>
<dbReference type="PANTHER" id="PTHR42714">
    <property type="entry name" value="TRNA MODIFICATION GTPASE GTPBP3"/>
    <property type="match status" value="1"/>
</dbReference>
<name>A0AAV9V2T3_9PEZI</name>
<evidence type="ECO:0000256" key="4">
    <source>
        <dbReference type="ARBA" id="ARBA00022741"/>
    </source>
</evidence>
<keyword evidence="5" id="KW-0342">GTP-binding</keyword>
<protein>
    <submittedName>
        <fullName evidence="9">Mitochondrial splicing system protein</fullName>
    </submittedName>
</protein>
<comment type="caution">
    <text evidence="9">The sequence shown here is derived from an EMBL/GenBank/DDBJ whole genome shotgun (WGS) entry which is preliminary data.</text>
</comment>
<accession>A0AAV9V2T3</accession>
<comment type="similarity">
    <text evidence="2">Belongs to the TRAFAC class TrmE-Era-EngA-EngB-Septin-like GTPase superfamily. TrmE GTPase family.</text>
</comment>